<evidence type="ECO:0000256" key="1">
    <source>
        <dbReference type="SAM" id="MobiDB-lite"/>
    </source>
</evidence>
<gene>
    <name evidence="2" type="ORF">O3M35_003741</name>
</gene>
<dbReference type="EMBL" id="JAPXFL010000013">
    <property type="protein sequence ID" value="KAK9497822.1"/>
    <property type="molecule type" value="Genomic_DNA"/>
</dbReference>
<keyword evidence="3" id="KW-1185">Reference proteome</keyword>
<reference evidence="2 3" key="1">
    <citation type="submission" date="2022-12" db="EMBL/GenBank/DDBJ databases">
        <title>Chromosome-level genome assembly of true bugs.</title>
        <authorList>
            <person name="Ma L."/>
            <person name="Li H."/>
        </authorList>
    </citation>
    <scope>NUCLEOTIDE SEQUENCE [LARGE SCALE GENOMIC DNA]</scope>
    <source>
        <strain evidence="2">Lab_2022b</strain>
    </source>
</reference>
<accession>A0AAW1CHI3</accession>
<proteinExistence type="predicted"/>
<sequence>METDVSTSLQTGSPTSPQSSLSSNQHRPRAVYSIDQILGHNNQEASFETPQSVVRVRKGGRIVPSEK</sequence>
<feature type="compositionally biased region" description="Low complexity" evidence="1">
    <location>
        <begin position="1"/>
        <end position="23"/>
    </location>
</feature>
<dbReference type="Proteomes" id="UP001461498">
    <property type="component" value="Unassembled WGS sequence"/>
</dbReference>
<evidence type="ECO:0000313" key="2">
    <source>
        <dbReference type="EMBL" id="KAK9497822.1"/>
    </source>
</evidence>
<comment type="caution">
    <text evidence="2">The sequence shown here is derived from an EMBL/GenBank/DDBJ whole genome shotgun (WGS) entry which is preliminary data.</text>
</comment>
<protein>
    <submittedName>
        <fullName evidence="2">Uncharacterized protein</fullName>
    </submittedName>
</protein>
<feature type="region of interest" description="Disordered" evidence="1">
    <location>
        <begin position="1"/>
        <end position="29"/>
    </location>
</feature>
<evidence type="ECO:0000313" key="3">
    <source>
        <dbReference type="Proteomes" id="UP001461498"/>
    </source>
</evidence>
<dbReference type="AlphaFoldDB" id="A0AAW1CHI3"/>
<name>A0AAW1CHI3_9HEMI</name>
<organism evidence="2 3">
    <name type="scientific">Rhynocoris fuscipes</name>
    <dbReference type="NCBI Taxonomy" id="488301"/>
    <lineage>
        <taxon>Eukaryota</taxon>
        <taxon>Metazoa</taxon>
        <taxon>Ecdysozoa</taxon>
        <taxon>Arthropoda</taxon>
        <taxon>Hexapoda</taxon>
        <taxon>Insecta</taxon>
        <taxon>Pterygota</taxon>
        <taxon>Neoptera</taxon>
        <taxon>Paraneoptera</taxon>
        <taxon>Hemiptera</taxon>
        <taxon>Heteroptera</taxon>
        <taxon>Panheteroptera</taxon>
        <taxon>Cimicomorpha</taxon>
        <taxon>Reduviidae</taxon>
        <taxon>Harpactorinae</taxon>
        <taxon>Harpactorini</taxon>
        <taxon>Rhynocoris</taxon>
    </lineage>
</organism>